<dbReference type="RefSeq" id="WP_306099308.1">
    <property type="nucleotide sequence ID" value="NZ_CP162602.1"/>
</dbReference>
<dbReference type="InterPro" id="IPR051469">
    <property type="entry name" value="FliN/MopA/SpaO"/>
</dbReference>
<dbReference type="GO" id="GO:0016787">
    <property type="term" value="F:hydrolase activity"/>
    <property type="evidence" value="ECO:0007669"/>
    <property type="project" value="InterPro"/>
</dbReference>
<accession>A0AB39HI65</accession>
<proteinExistence type="predicted"/>
<dbReference type="Pfam" id="PF04509">
    <property type="entry name" value="CheC"/>
    <property type="match status" value="1"/>
</dbReference>
<evidence type="ECO:0000259" key="2">
    <source>
        <dbReference type="Pfam" id="PF04509"/>
    </source>
</evidence>
<keyword evidence="4" id="KW-0614">Plasmid</keyword>
<organism evidence="4">
    <name type="scientific">Vibrio sp. HB236076</name>
    <dbReference type="NCBI Taxonomy" id="3232307"/>
    <lineage>
        <taxon>Bacteria</taxon>
        <taxon>Pseudomonadati</taxon>
        <taxon>Pseudomonadota</taxon>
        <taxon>Gammaproteobacteria</taxon>
        <taxon>Vibrionales</taxon>
        <taxon>Vibrionaceae</taxon>
        <taxon>Vibrio</taxon>
    </lineage>
</organism>
<name>A0AB39HI65_9VIBR</name>
<dbReference type="SUPFAM" id="SSF103039">
    <property type="entry name" value="CheC-like"/>
    <property type="match status" value="1"/>
</dbReference>
<dbReference type="InterPro" id="IPR007597">
    <property type="entry name" value="CheC"/>
</dbReference>
<dbReference type="InterPro" id="IPR028051">
    <property type="entry name" value="CheX-like_dom"/>
</dbReference>
<protein>
    <submittedName>
        <fullName evidence="4">Chemotaxis protein CheC</fullName>
    </submittedName>
</protein>
<dbReference type="Pfam" id="PF13690">
    <property type="entry name" value="CheX"/>
    <property type="match status" value="1"/>
</dbReference>
<geneLocation type="plasmid" evidence="4">
    <name>p-HB236076</name>
</geneLocation>
<dbReference type="KEGG" id="vih:AB0763_15305"/>
<dbReference type="InterPro" id="IPR028976">
    <property type="entry name" value="CheC-like_sf"/>
</dbReference>
<feature type="domain" description="CheC-like protein" evidence="2">
    <location>
        <begin position="9"/>
        <end position="42"/>
    </location>
</feature>
<reference evidence="4" key="1">
    <citation type="submission" date="2024-07" db="EMBL/GenBank/DDBJ databases">
        <title>Genome Analysis of a Potential Novel Vibrio Species Secreting pH- and Thermo-stable Alginate Lyase and its Application in Producing Alginate Oligosaccharides.</title>
        <authorList>
            <person name="Huang H."/>
            <person name="Bao K."/>
        </authorList>
    </citation>
    <scope>NUCLEOTIDE SEQUENCE</scope>
    <source>
        <strain evidence="4">HB236076</strain>
        <plasmid evidence="4">p-HB236076</plasmid>
    </source>
</reference>
<dbReference type="CDD" id="cd17910">
    <property type="entry name" value="CheC_ClassII"/>
    <property type="match status" value="1"/>
</dbReference>
<dbReference type="Gene3D" id="3.40.1550.10">
    <property type="entry name" value="CheC-like"/>
    <property type="match status" value="1"/>
</dbReference>
<dbReference type="GO" id="GO:0006935">
    <property type="term" value="P:chemotaxis"/>
    <property type="evidence" value="ECO:0007669"/>
    <property type="project" value="UniProtKB-KW"/>
</dbReference>
<dbReference type="EMBL" id="CP162602">
    <property type="protein sequence ID" value="XDK26417.1"/>
    <property type="molecule type" value="Genomic_DNA"/>
</dbReference>
<evidence type="ECO:0000259" key="3">
    <source>
        <dbReference type="Pfam" id="PF13690"/>
    </source>
</evidence>
<keyword evidence="1" id="KW-0145">Chemotaxis</keyword>
<feature type="domain" description="Chemotaxis phosphatase CheX-like" evidence="3">
    <location>
        <begin position="66"/>
        <end position="148"/>
    </location>
</feature>
<dbReference type="PANTHER" id="PTHR43484">
    <property type="match status" value="1"/>
</dbReference>
<evidence type="ECO:0000256" key="1">
    <source>
        <dbReference type="ARBA" id="ARBA00022500"/>
    </source>
</evidence>
<dbReference type="AlphaFoldDB" id="A0AB39HI65"/>
<evidence type="ECO:0000313" key="4">
    <source>
        <dbReference type="EMBL" id="XDK26417.1"/>
    </source>
</evidence>
<dbReference type="PANTHER" id="PTHR43484:SF1">
    <property type="entry name" value="FLAGELLAR MOTOR SWITCH PROTEIN FLIN"/>
    <property type="match status" value="1"/>
</dbReference>
<sequence>MNIMLNSDHQDTLKEFLNISMGQAADKLARLLNLHVTLTIPAIRLANEAELEKLSLVESEYYYTRQSFYGGMTGELITLLSKKGGHTVAKGLQYHDKDDLNEMEIFDSLLEISNILSGASLKGVCQQLELNCRVQPPSMFKPSNQSMAIDQWRVFIVMEVAFLIESAEFETKTVICLADEGMDKVIEQLNEWL</sequence>
<gene>
    <name evidence="4" type="ORF">AB0763_15305</name>
</gene>